<dbReference type="GO" id="GO:0005829">
    <property type="term" value="C:cytosol"/>
    <property type="evidence" value="ECO:0007669"/>
    <property type="project" value="TreeGrafter"/>
</dbReference>
<comment type="catalytic activity">
    <reaction evidence="5">
        <text>GMP + ATP = GDP + ADP</text>
        <dbReference type="Rhea" id="RHEA:20780"/>
        <dbReference type="ChEBI" id="CHEBI:30616"/>
        <dbReference type="ChEBI" id="CHEBI:58115"/>
        <dbReference type="ChEBI" id="CHEBI:58189"/>
        <dbReference type="ChEBI" id="CHEBI:456216"/>
        <dbReference type="EC" id="2.7.4.8"/>
    </reaction>
</comment>
<dbReference type="Gene3D" id="3.40.50.300">
    <property type="entry name" value="P-loop containing nucleotide triphosphate hydrolases"/>
    <property type="match status" value="1"/>
</dbReference>
<feature type="domain" description="Guanylate kinase-like" evidence="6">
    <location>
        <begin position="1"/>
        <end position="176"/>
    </location>
</feature>
<evidence type="ECO:0000256" key="1">
    <source>
        <dbReference type="ARBA" id="ARBA00003531"/>
    </source>
</evidence>
<evidence type="ECO:0000256" key="3">
    <source>
        <dbReference type="ARBA" id="ARBA00022679"/>
    </source>
</evidence>
<dbReference type="OrthoDB" id="1033810at2"/>
<dbReference type="GO" id="GO:0004385">
    <property type="term" value="F:GMP kinase activity"/>
    <property type="evidence" value="ECO:0007669"/>
    <property type="project" value="UniProtKB-EC"/>
</dbReference>
<reference evidence="8" key="1">
    <citation type="submission" date="2018-11" db="EMBL/GenBank/DDBJ databases">
        <title>Complete genome sequence of Paenibacillus sp. ML311-T8.</title>
        <authorList>
            <person name="Nam Y.-D."/>
            <person name="Kang J."/>
            <person name="Chung W.-H."/>
            <person name="Park Y.S."/>
        </authorList>
    </citation>
    <scope>NUCLEOTIDE SEQUENCE [LARGE SCALE GENOMIC DNA]</scope>
    <source>
        <strain evidence="8">ML311-T8</strain>
    </source>
</reference>
<dbReference type="InterPro" id="IPR008144">
    <property type="entry name" value="Guanylate_kin-like_dom"/>
</dbReference>
<keyword evidence="3" id="KW-0808">Transferase</keyword>
<gene>
    <name evidence="7" type="ORF">EHS13_24505</name>
</gene>
<dbReference type="InterPro" id="IPR020590">
    <property type="entry name" value="Guanylate_kinase_CS"/>
</dbReference>
<dbReference type="Pfam" id="PF00625">
    <property type="entry name" value="Guanylate_kin"/>
    <property type="match status" value="1"/>
</dbReference>
<dbReference type="InterPro" id="IPR027417">
    <property type="entry name" value="P-loop_NTPase"/>
</dbReference>
<dbReference type="AlphaFoldDB" id="A0A6B8RPT3"/>
<comment type="similarity">
    <text evidence="2">Belongs to the guanylate kinase family.</text>
</comment>
<evidence type="ECO:0000256" key="4">
    <source>
        <dbReference type="ARBA" id="ARBA00022777"/>
    </source>
</evidence>
<dbReference type="PROSITE" id="PS00856">
    <property type="entry name" value="GUANYLATE_KINASE_1"/>
    <property type="match status" value="1"/>
</dbReference>
<dbReference type="SMART" id="SM00072">
    <property type="entry name" value="GuKc"/>
    <property type="match status" value="1"/>
</dbReference>
<evidence type="ECO:0000256" key="5">
    <source>
        <dbReference type="ARBA" id="ARBA00048594"/>
    </source>
</evidence>
<dbReference type="InterPro" id="IPR008145">
    <property type="entry name" value="GK/Ca_channel_bsu"/>
</dbReference>
<dbReference type="Proteomes" id="UP000426246">
    <property type="component" value="Chromosome"/>
</dbReference>
<name>A0A6B8RPT3_9BACL</name>
<dbReference type="PANTHER" id="PTHR23117">
    <property type="entry name" value="GUANYLATE KINASE-RELATED"/>
    <property type="match status" value="1"/>
</dbReference>
<protein>
    <submittedName>
        <fullName evidence="7">Guanylate kinase</fullName>
    </submittedName>
</protein>
<dbReference type="SUPFAM" id="SSF52540">
    <property type="entry name" value="P-loop containing nucleoside triphosphate hydrolases"/>
    <property type="match status" value="1"/>
</dbReference>
<dbReference type="PROSITE" id="PS50052">
    <property type="entry name" value="GUANYLATE_KINASE_2"/>
    <property type="match status" value="1"/>
</dbReference>
<dbReference type="KEGG" id="ppsc:EHS13_24505"/>
<keyword evidence="8" id="KW-1185">Reference proteome</keyword>
<evidence type="ECO:0000313" key="8">
    <source>
        <dbReference type="Proteomes" id="UP000426246"/>
    </source>
</evidence>
<evidence type="ECO:0000313" key="7">
    <source>
        <dbReference type="EMBL" id="QGQ97824.1"/>
    </source>
</evidence>
<dbReference type="PANTHER" id="PTHR23117:SF13">
    <property type="entry name" value="GUANYLATE KINASE"/>
    <property type="match status" value="1"/>
</dbReference>
<accession>A0A6B8RPT3</accession>
<dbReference type="EMBL" id="CP034235">
    <property type="protein sequence ID" value="QGQ97824.1"/>
    <property type="molecule type" value="Genomic_DNA"/>
</dbReference>
<keyword evidence="4 7" id="KW-0418">Kinase</keyword>
<organism evidence="7 8">
    <name type="scientific">Paenibacillus psychroresistens</name>
    <dbReference type="NCBI Taxonomy" id="1778678"/>
    <lineage>
        <taxon>Bacteria</taxon>
        <taxon>Bacillati</taxon>
        <taxon>Bacillota</taxon>
        <taxon>Bacilli</taxon>
        <taxon>Bacillales</taxon>
        <taxon>Paenibacillaceae</taxon>
        <taxon>Paenibacillus</taxon>
    </lineage>
</organism>
<evidence type="ECO:0000256" key="2">
    <source>
        <dbReference type="ARBA" id="ARBA00005790"/>
    </source>
</evidence>
<comment type="function">
    <text evidence="1">Essential for recycling GMP and indirectly, cGMP.</text>
</comment>
<sequence>MIFIFTGTSGSGRKTVARKVCEQLGIKKIVSYTTREPRSKEVEGTDYYFISRAKFIADDLKGEFFQTAEIDHIFYGTKKVNVQAIVDENESAYLIVNRSGANRIKFEFKEQAVRLFIYVQKQTVRERLEARGESFEVIEHYMQHYTEEVTYRKDCEHVYENIDLSHTLELVKQTMEEHLLPQTTE</sequence>
<proteinExistence type="inferred from homology"/>
<evidence type="ECO:0000259" key="6">
    <source>
        <dbReference type="PROSITE" id="PS50052"/>
    </source>
</evidence>
<dbReference type="RefSeq" id="WP_155702925.1">
    <property type="nucleotide sequence ID" value="NZ_CP034235.1"/>
</dbReference>